<feature type="compositionally biased region" description="Gly residues" evidence="1">
    <location>
        <begin position="92"/>
        <end position="101"/>
    </location>
</feature>
<accession>A0A6G0YLM7</accession>
<feature type="compositionally biased region" description="Gly residues" evidence="1">
    <location>
        <begin position="159"/>
        <end position="176"/>
    </location>
</feature>
<dbReference type="EMBL" id="VUJU01003347">
    <property type="protein sequence ID" value="KAF0758243.1"/>
    <property type="molecule type" value="Genomic_DNA"/>
</dbReference>
<keyword evidence="3" id="KW-1185">Reference proteome</keyword>
<dbReference type="AlphaFoldDB" id="A0A6G0YLM7"/>
<evidence type="ECO:0000313" key="2">
    <source>
        <dbReference type="EMBL" id="KAF0758243.1"/>
    </source>
</evidence>
<feature type="region of interest" description="Disordered" evidence="1">
    <location>
        <begin position="92"/>
        <end position="180"/>
    </location>
</feature>
<feature type="compositionally biased region" description="Basic residues" evidence="1">
    <location>
        <begin position="102"/>
        <end position="120"/>
    </location>
</feature>
<sequence>MAGLGDTSGDIQPVTDHAKDILQMTRDSEMMQSYVRVGKSDESDDCVGGGSEANGVCVGGVGGGGFGRGESDSDDLAGATGYAVGVGAGAGDGHGGSGAGRVGRKGCRATAGRRHGRRKGGGGGAGGGGGGSFGGGGGGATTTFDELTEEFKTRKSGTSNGGGVGVGRGGGFGGGWAKRHKRDSRSRLLEEVYTDKDRAAAVNLGTRDIKASLRMKRRQDRNRTLHIPSTAESPTLLALARHCINDVNVSLEFIDKVRAGTRVGSGLRDLWSKTLIVVYKLLC</sequence>
<evidence type="ECO:0000313" key="3">
    <source>
        <dbReference type="Proteomes" id="UP000478052"/>
    </source>
</evidence>
<comment type="caution">
    <text evidence="2">The sequence shown here is derived from an EMBL/GenBank/DDBJ whole genome shotgun (WGS) entry which is preliminary data.</text>
</comment>
<gene>
    <name evidence="2" type="ORF">FWK35_00009194</name>
</gene>
<reference evidence="2 3" key="1">
    <citation type="submission" date="2019-08" db="EMBL/GenBank/DDBJ databases">
        <title>Whole genome of Aphis craccivora.</title>
        <authorList>
            <person name="Voronova N.V."/>
            <person name="Shulinski R.S."/>
            <person name="Bandarenka Y.V."/>
            <person name="Zhorov D.G."/>
            <person name="Warner D."/>
        </authorList>
    </citation>
    <scope>NUCLEOTIDE SEQUENCE [LARGE SCALE GENOMIC DNA]</scope>
    <source>
        <strain evidence="2">180601</strain>
        <tissue evidence="2">Whole Body</tissue>
    </source>
</reference>
<proteinExistence type="predicted"/>
<organism evidence="2 3">
    <name type="scientific">Aphis craccivora</name>
    <name type="common">Cowpea aphid</name>
    <dbReference type="NCBI Taxonomy" id="307492"/>
    <lineage>
        <taxon>Eukaryota</taxon>
        <taxon>Metazoa</taxon>
        <taxon>Ecdysozoa</taxon>
        <taxon>Arthropoda</taxon>
        <taxon>Hexapoda</taxon>
        <taxon>Insecta</taxon>
        <taxon>Pterygota</taxon>
        <taxon>Neoptera</taxon>
        <taxon>Paraneoptera</taxon>
        <taxon>Hemiptera</taxon>
        <taxon>Sternorrhyncha</taxon>
        <taxon>Aphidomorpha</taxon>
        <taxon>Aphidoidea</taxon>
        <taxon>Aphididae</taxon>
        <taxon>Aphidini</taxon>
        <taxon>Aphis</taxon>
        <taxon>Aphis</taxon>
    </lineage>
</organism>
<dbReference type="OrthoDB" id="245563at2759"/>
<evidence type="ECO:0000256" key="1">
    <source>
        <dbReference type="SAM" id="MobiDB-lite"/>
    </source>
</evidence>
<protein>
    <submittedName>
        <fullName evidence="2">Uncharacterized protein</fullName>
    </submittedName>
</protein>
<name>A0A6G0YLM7_APHCR</name>
<feature type="compositionally biased region" description="Gly residues" evidence="1">
    <location>
        <begin position="121"/>
        <end position="140"/>
    </location>
</feature>
<dbReference type="Proteomes" id="UP000478052">
    <property type="component" value="Unassembled WGS sequence"/>
</dbReference>